<accession>A0A6N8GSQ3</accession>
<organism evidence="2 3">
    <name type="scientific">Kocuria sediminis</name>
    <dbReference type="NCBI Taxonomy" id="1038857"/>
    <lineage>
        <taxon>Bacteria</taxon>
        <taxon>Bacillati</taxon>
        <taxon>Actinomycetota</taxon>
        <taxon>Actinomycetes</taxon>
        <taxon>Micrococcales</taxon>
        <taxon>Micrococcaceae</taxon>
        <taxon>Kocuria</taxon>
    </lineage>
</organism>
<reference evidence="2 3" key="1">
    <citation type="submission" date="2019-12" db="EMBL/GenBank/DDBJ databases">
        <authorList>
            <person name="Shi Y."/>
        </authorList>
    </citation>
    <scope>NUCLEOTIDE SEQUENCE [LARGE SCALE GENOMIC DNA]</scope>
    <source>
        <strain evidence="2 3">JCM 17929</strain>
    </source>
</reference>
<dbReference type="EMBL" id="WOGU01000012">
    <property type="protein sequence ID" value="MUN64323.1"/>
    <property type="molecule type" value="Genomic_DNA"/>
</dbReference>
<dbReference type="Pfam" id="PF03167">
    <property type="entry name" value="UDG"/>
    <property type="match status" value="1"/>
</dbReference>
<sequence length="210" mass="22248">MSAGRTSAGEDRRARVDESHVAPLNALVRGWRAGGRFVPWVDPDGGGTGARVLVLMEAPGPATVAAGDLGFSSEDNPGPTARLFKALREESGLARGDYLRWNVVPWALYDPAGRHRPPRADDLAEAEPALRELLGALPELRVVVTFGAPALTGMMRLLTVAEPQRLLPVLGVPHPSPRNGHRRAETRQRILVALRTAAAAARAAGVTSAG</sequence>
<feature type="domain" description="Uracil-DNA glycosylase-like" evidence="1">
    <location>
        <begin position="43"/>
        <end position="191"/>
    </location>
</feature>
<dbReference type="SMART" id="SM00987">
    <property type="entry name" value="UreE_C"/>
    <property type="match status" value="1"/>
</dbReference>
<evidence type="ECO:0000259" key="1">
    <source>
        <dbReference type="SMART" id="SM00986"/>
    </source>
</evidence>
<name>A0A6N8GSQ3_9MICC</name>
<dbReference type="CDD" id="cd10035">
    <property type="entry name" value="UDG_like"/>
    <property type="match status" value="1"/>
</dbReference>
<proteinExistence type="predicted"/>
<dbReference type="SUPFAM" id="SSF52141">
    <property type="entry name" value="Uracil-DNA glycosylase-like"/>
    <property type="match status" value="1"/>
</dbReference>
<evidence type="ECO:0000313" key="2">
    <source>
        <dbReference type="EMBL" id="MUN64323.1"/>
    </source>
</evidence>
<keyword evidence="3" id="KW-1185">Reference proteome</keyword>
<protein>
    <submittedName>
        <fullName evidence="2">Uracil-DNA glycosylase</fullName>
    </submittedName>
</protein>
<dbReference type="Proteomes" id="UP000436989">
    <property type="component" value="Unassembled WGS sequence"/>
</dbReference>
<dbReference type="SMART" id="SM00986">
    <property type="entry name" value="UDG"/>
    <property type="match status" value="1"/>
</dbReference>
<gene>
    <name evidence="2" type="ORF">GMA12_14445</name>
</gene>
<dbReference type="InterPro" id="IPR005122">
    <property type="entry name" value="Uracil-DNA_glycosylase-like"/>
</dbReference>
<evidence type="ECO:0000313" key="3">
    <source>
        <dbReference type="Proteomes" id="UP000436989"/>
    </source>
</evidence>
<dbReference type="Gene3D" id="3.40.470.10">
    <property type="entry name" value="Uracil-DNA glycosylase-like domain"/>
    <property type="match status" value="1"/>
</dbReference>
<comment type="caution">
    <text evidence="2">The sequence shown here is derived from an EMBL/GenBank/DDBJ whole genome shotgun (WGS) entry which is preliminary data.</text>
</comment>
<dbReference type="InterPro" id="IPR036895">
    <property type="entry name" value="Uracil-DNA_glycosylase-like_sf"/>
</dbReference>
<dbReference type="AlphaFoldDB" id="A0A6N8GSQ3"/>